<dbReference type="InterPro" id="IPR001508">
    <property type="entry name" value="Iono_Glu_rcpt_met"/>
</dbReference>
<evidence type="ECO:0000256" key="4">
    <source>
        <dbReference type="ARBA" id="ARBA00022692"/>
    </source>
</evidence>
<protein>
    <recommendedName>
        <fullName evidence="16">Ionotropic glutamate receptor C-terminal domain-containing protein</fullName>
    </recommendedName>
</protein>
<dbReference type="EMBL" id="FN649754">
    <property type="protein sequence ID" value="CBJ28349.1"/>
    <property type="molecule type" value="Genomic_DNA"/>
</dbReference>
<keyword evidence="11" id="KW-0407">Ion channel</keyword>
<evidence type="ECO:0000259" key="16">
    <source>
        <dbReference type="SMART" id="SM00079"/>
    </source>
</evidence>
<feature type="compositionally biased region" description="Polar residues" evidence="14">
    <location>
        <begin position="961"/>
        <end position="972"/>
    </location>
</feature>
<dbReference type="InterPro" id="IPR001828">
    <property type="entry name" value="ANF_lig-bd_rcpt"/>
</dbReference>
<feature type="binding site" evidence="12">
    <location>
        <position position="556"/>
    </location>
    <ligand>
        <name>L-glutamate</name>
        <dbReference type="ChEBI" id="CHEBI:29985"/>
    </ligand>
</feature>
<evidence type="ECO:0000256" key="6">
    <source>
        <dbReference type="ARBA" id="ARBA00023065"/>
    </source>
</evidence>
<dbReference type="OMA" id="IVASHEW"/>
<keyword evidence="10" id="KW-1071">Ligand-gated ion channel</keyword>
<dbReference type="InterPro" id="IPR028082">
    <property type="entry name" value="Peripla_BP_I"/>
</dbReference>
<feature type="disulfide bond" evidence="13">
    <location>
        <begin position="792"/>
        <end position="846"/>
    </location>
</feature>
<dbReference type="AlphaFoldDB" id="D7FGS3"/>
<evidence type="ECO:0000256" key="2">
    <source>
        <dbReference type="ARBA" id="ARBA00022448"/>
    </source>
</evidence>
<feature type="compositionally biased region" description="Low complexity" evidence="14">
    <location>
        <begin position="987"/>
        <end position="996"/>
    </location>
</feature>
<keyword evidence="2" id="KW-0813">Transport</keyword>
<evidence type="ECO:0000256" key="14">
    <source>
        <dbReference type="SAM" id="MobiDB-lite"/>
    </source>
</evidence>
<dbReference type="Proteomes" id="UP000002630">
    <property type="component" value="Linkage Group LG29"/>
</dbReference>
<dbReference type="GO" id="GO:0005886">
    <property type="term" value="C:plasma membrane"/>
    <property type="evidence" value="ECO:0007669"/>
    <property type="project" value="UniProtKB-SubCell"/>
</dbReference>
<keyword evidence="18" id="KW-1185">Reference proteome</keyword>
<feature type="transmembrane region" description="Helical" evidence="15">
    <location>
        <begin position="671"/>
        <end position="690"/>
    </location>
</feature>
<dbReference type="OrthoDB" id="5984008at2759"/>
<dbReference type="Pfam" id="PF10613">
    <property type="entry name" value="Lig_chan-Glu_bd"/>
    <property type="match status" value="1"/>
</dbReference>
<keyword evidence="7 15" id="KW-0472">Membrane</keyword>
<feature type="binding site" evidence="12">
    <location>
        <position position="779"/>
    </location>
    <ligand>
        <name>L-glutamate</name>
        <dbReference type="ChEBI" id="CHEBI:29985"/>
    </ligand>
</feature>
<keyword evidence="5 15" id="KW-1133">Transmembrane helix</keyword>
<feature type="compositionally biased region" description="Basic residues" evidence="14">
    <location>
        <begin position="976"/>
        <end position="986"/>
    </location>
</feature>
<keyword evidence="8" id="KW-0675">Receptor</keyword>
<dbReference type="Pfam" id="PF01094">
    <property type="entry name" value="ANF_receptor"/>
    <property type="match status" value="1"/>
</dbReference>
<dbReference type="PRINTS" id="PR00177">
    <property type="entry name" value="NMDARECEPTOR"/>
</dbReference>
<dbReference type="InParanoid" id="D7FGS3"/>
<dbReference type="SUPFAM" id="SSF53822">
    <property type="entry name" value="Periplasmic binding protein-like I"/>
    <property type="match status" value="1"/>
</dbReference>
<evidence type="ECO:0000256" key="12">
    <source>
        <dbReference type="PIRSR" id="PIRSR601508-1"/>
    </source>
</evidence>
<dbReference type="Gene3D" id="3.40.190.10">
    <property type="entry name" value="Periplasmic binding protein-like II"/>
    <property type="match status" value="2"/>
</dbReference>
<evidence type="ECO:0000313" key="18">
    <source>
        <dbReference type="Proteomes" id="UP000002630"/>
    </source>
</evidence>
<feature type="transmembrane region" description="Helical" evidence="15">
    <location>
        <begin position="867"/>
        <end position="887"/>
    </location>
</feature>
<gene>
    <name evidence="17" type="ORF">Esi_0101_0056</name>
</gene>
<dbReference type="InterPro" id="IPR019594">
    <property type="entry name" value="Glu/Gly-bd"/>
</dbReference>
<keyword evidence="6" id="KW-0406">Ion transport</keyword>
<keyword evidence="13" id="KW-1015">Disulfide bond</keyword>
<feature type="binding site" evidence="12">
    <location>
        <position position="561"/>
    </location>
    <ligand>
        <name>L-glutamate</name>
        <dbReference type="ChEBI" id="CHEBI:29985"/>
    </ligand>
</feature>
<dbReference type="InterPro" id="IPR001320">
    <property type="entry name" value="Iontro_rcpt_C"/>
</dbReference>
<evidence type="ECO:0000313" key="17">
    <source>
        <dbReference type="EMBL" id="CBJ28349.1"/>
    </source>
</evidence>
<proteinExistence type="predicted"/>
<evidence type="ECO:0000256" key="5">
    <source>
        <dbReference type="ARBA" id="ARBA00022989"/>
    </source>
</evidence>
<evidence type="ECO:0000256" key="8">
    <source>
        <dbReference type="ARBA" id="ARBA00023170"/>
    </source>
</evidence>
<dbReference type="Gene3D" id="1.10.287.70">
    <property type="match status" value="1"/>
</dbReference>
<evidence type="ECO:0000256" key="13">
    <source>
        <dbReference type="PIRSR" id="PIRSR601508-3"/>
    </source>
</evidence>
<reference evidence="17 18" key="1">
    <citation type="journal article" date="2010" name="Nature">
        <title>The Ectocarpus genome and the independent evolution of multicellularity in brown algae.</title>
        <authorList>
            <person name="Cock J.M."/>
            <person name="Sterck L."/>
            <person name="Rouze P."/>
            <person name="Scornet D."/>
            <person name="Allen A.E."/>
            <person name="Amoutzias G."/>
            <person name="Anthouard V."/>
            <person name="Artiguenave F."/>
            <person name="Aury J.M."/>
            <person name="Badger J.H."/>
            <person name="Beszteri B."/>
            <person name="Billiau K."/>
            <person name="Bonnet E."/>
            <person name="Bothwell J.H."/>
            <person name="Bowler C."/>
            <person name="Boyen C."/>
            <person name="Brownlee C."/>
            <person name="Carrano C.J."/>
            <person name="Charrier B."/>
            <person name="Cho G.Y."/>
            <person name="Coelho S.M."/>
            <person name="Collen J."/>
            <person name="Corre E."/>
            <person name="Da Silva C."/>
            <person name="Delage L."/>
            <person name="Delaroque N."/>
            <person name="Dittami S.M."/>
            <person name="Doulbeau S."/>
            <person name="Elias M."/>
            <person name="Farnham G."/>
            <person name="Gachon C.M."/>
            <person name="Gschloessl B."/>
            <person name="Heesch S."/>
            <person name="Jabbari K."/>
            <person name="Jubin C."/>
            <person name="Kawai H."/>
            <person name="Kimura K."/>
            <person name="Kloareg B."/>
            <person name="Kupper F.C."/>
            <person name="Lang D."/>
            <person name="Le Bail A."/>
            <person name="Leblanc C."/>
            <person name="Lerouge P."/>
            <person name="Lohr M."/>
            <person name="Lopez P.J."/>
            <person name="Martens C."/>
            <person name="Maumus F."/>
            <person name="Michel G."/>
            <person name="Miranda-Saavedra D."/>
            <person name="Morales J."/>
            <person name="Moreau H."/>
            <person name="Motomura T."/>
            <person name="Nagasato C."/>
            <person name="Napoli C.A."/>
            <person name="Nelson D.R."/>
            <person name="Nyvall-Collen P."/>
            <person name="Peters A.F."/>
            <person name="Pommier C."/>
            <person name="Potin P."/>
            <person name="Poulain J."/>
            <person name="Quesneville H."/>
            <person name="Read B."/>
            <person name="Rensing S.A."/>
            <person name="Ritter A."/>
            <person name="Rousvoal S."/>
            <person name="Samanta M."/>
            <person name="Samson G."/>
            <person name="Schroeder D.C."/>
            <person name="Segurens B."/>
            <person name="Strittmatter M."/>
            <person name="Tonon T."/>
            <person name="Tregear J.W."/>
            <person name="Valentin K."/>
            <person name="von Dassow P."/>
            <person name="Yamagishi T."/>
            <person name="Van de Peer Y."/>
            <person name="Wincker P."/>
        </authorList>
    </citation>
    <scope>NUCLEOTIDE SEQUENCE [LARGE SCALE GENOMIC DNA]</scope>
    <source>
        <strain evidence="18">Ec32 / CCAP1310/4</strain>
    </source>
</reference>
<feature type="transmembrane region" description="Helical" evidence="15">
    <location>
        <begin position="601"/>
        <end position="619"/>
    </location>
</feature>
<evidence type="ECO:0000256" key="11">
    <source>
        <dbReference type="ARBA" id="ARBA00023303"/>
    </source>
</evidence>
<feature type="compositionally biased region" description="Low complexity" evidence="14">
    <location>
        <begin position="941"/>
        <end position="960"/>
    </location>
</feature>
<dbReference type="Gene3D" id="3.40.50.2300">
    <property type="match status" value="2"/>
</dbReference>
<keyword evidence="4 15" id="KW-0812">Transmembrane</keyword>
<dbReference type="InterPro" id="IPR015683">
    <property type="entry name" value="Ionotropic_Glu_rcpt"/>
</dbReference>
<name>D7FGS3_ECTSI</name>
<keyword evidence="9" id="KW-0325">Glycoprotein</keyword>
<accession>D7FGS3</accession>
<dbReference type="SMART" id="SM00079">
    <property type="entry name" value="PBPe"/>
    <property type="match status" value="1"/>
</dbReference>
<dbReference type="Pfam" id="PF00060">
    <property type="entry name" value="Lig_chan"/>
    <property type="match status" value="1"/>
</dbReference>
<evidence type="ECO:0000256" key="3">
    <source>
        <dbReference type="ARBA" id="ARBA00022475"/>
    </source>
</evidence>
<evidence type="ECO:0000256" key="1">
    <source>
        <dbReference type="ARBA" id="ARBA00004651"/>
    </source>
</evidence>
<dbReference type="PANTHER" id="PTHR18966">
    <property type="entry name" value="IONOTROPIC GLUTAMATE RECEPTOR"/>
    <property type="match status" value="1"/>
</dbReference>
<feature type="domain" description="Ionotropic glutamate receptor C-terminal" evidence="16">
    <location>
        <begin position="481"/>
        <end position="843"/>
    </location>
</feature>
<organism evidence="17 18">
    <name type="scientific">Ectocarpus siliculosus</name>
    <name type="common">Brown alga</name>
    <name type="synonym">Conferva siliculosa</name>
    <dbReference type="NCBI Taxonomy" id="2880"/>
    <lineage>
        <taxon>Eukaryota</taxon>
        <taxon>Sar</taxon>
        <taxon>Stramenopiles</taxon>
        <taxon>Ochrophyta</taxon>
        <taxon>PX clade</taxon>
        <taxon>Phaeophyceae</taxon>
        <taxon>Ectocarpales</taxon>
        <taxon>Ectocarpaceae</taxon>
        <taxon>Ectocarpus</taxon>
    </lineage>
</organism>
<sequence>MRLAVDDINGGALAATLPDASKASLDGNLTLSVVEVATGSRAIEGLCDALEYVGENGTFGASLLETVSNDFFGLPMVTPSASAARANTYFSSGAYGLGGEGSYLFGVQPDVFSEMEALARLILDMKVERDLDRGWYRTTERVSMIYPDDTYGAVAASAFVRAVRGTEGINIDSNAAGEMPSSMELAKSEPVDPILGTDYRPTLSALVEDHASIVVFLSEGYDGAFVRSVLEQALEVGLANEDVQWYLSGPSAMDGIFSHNESYHDSQLAYDFRGMLGVRACPAIKGSGSEALANLTSRWAALDSDKYPGAGFGTLTPGGRLDPLLAYAYDAVFVLAAAVATVQSTATDWGGVLEGFVTGKSAGLWQDGAFIREAALGTEIVGVTGPVAFRESTSAVTSGAGTAGSGWRRTNGTEFCALNLQAHASLGATFATTMLWKPETFVDSNGTLATFENISPYQKNQTFPAGSDVYPFDRPTLSRQHFKVITEEAAVPFAVITGRENQTGDYTGIALDLLEVLSGRLGFTYNISVANASISTDEVIGYVSNGTYDMVASWVTINERRLDTVSFSYPFMATGLSFVYRPEVLDKVNWWKMFQPFERPLWMLIIGTTVVMFALLWLFDGAKKNELFTDGVPTATGSKRRLSSGMAMSSYVTGALLMGQMAHEPYTVESYILTSGWMFACFILGASFTAELASFLAAEKEEALSFGVDDLKNGAVPHTQVAVRQEDGLQAFYEEEIMGCYGAAECYGGEDENFPVTCYTIEECFELVDNETVKVTLVDSVTAAYRVADEYCGLDILSDTFNKEHFGLVLEKDSPYLGEFELALLELEEEGTLADIAEPYFDTSRCAYLEDYEDASSTSQNLKLVDLAGVFLILTMFVAASLVVWVFRKSFQAKKKWSAYRVEQKEWRQSLNNAKTSGEEVGYQDPDQDLDTRTNSWPLLSAKKSPSSTSSVMTMAATAPYSKQQRHQTPAATSGHHQHRRRRRRGQGAPSPSSSSDETSAAPWQLHQQRQATISEGSESKLSEEEEEEEVGLLGSARH</sequence>
<evidence type="ECO:0000256" key="7">
    <source>
        <dbReference type="ARBA" id="ARBA00023136"/>
    </source>
</evidence>
<dbReference type="eggNOG" id="KOG4440">
    <property type="taxonomic scope" value="Eukaryota"/>
</dbReference>
<evidence type="ECO:0000256" key="15">
    <source>
        <dbReference type="SAM" id="Phobius"/>
    </source>
</evidence>
<dbReference type="EMBL" id="FN647694">
    <property type="protein sequence ID" value="CBJ28349.1"/>
    <property type="molecule type" value="Genomic_DNA"/>
</dbReference>
<evidence type="ECO:0000256" key="9">
    <source>
        <dbReference type="ARBA" id="ARBA00023180"/>
    </source>
</evidence>
<keyword evidence="3" id="KW-1003">Cell membrane</keyword>
<feature type="region of interest" description="Disordered" evidence="14">
    <location>
        <begin position="911"/>
        <end position="1039"/>
    </location>
</feature>
<comment type="subcellular location">
    <subcellularLocation>
        <location evidence="1">Cell membrane</location>
        <topology evidence="1">Multi-pass membrane protein</topology>
    </subcellularLocation>
</comment>
<evidence type="ECO:0000256" key="10">
    <source>
        <dbReference type="ARBA" id="ARBA00023286"/>
    </source>
</evidence>
<dbReference type="SUPFAM" id="SSF53850">
    <property type="entry name" value="Periplasmic binding protein-like II"/>
    <property type="match status" value="1"/>
</dbReference>
<dbReference type="GO" id="GO:0015276">
    <property type="term" value="F:ligand-gated monoatomic ion channel activity"/>
    <property type="evidence" value="ECO:0007669"/>
    <property type="project" value="InterPro"/>
</dbReference>
<dbReference type="GO" id="GO:0038023">
    <property type="term" value="F:signaling receptor activity"/>
    <property type="evidence" value="ECO:0007669"/>
    <property type="project" value="InterPro"/>
</dbReference>